<reference evidence="1" key="1">
    <citation type="submission" date="2023-04" db="EMBL/GenBank/DDBJ databases">
        <title>A chromosome-level genome assembly of the parasitoid wasp Eretmocerus hayati.</title>
        <authorList>
            <person name="Zhong Y."/>
            <person name="Liu S."/>
            <person name="Liu Y."/>
        </authorList>
    </citation>
    <scope>NUCLEOTIDE SEQUENCE</scope>
    <source>
        <strain evidence="1">ZJU_SS_LIU_2023</strain>
    </source>
</reference>
<accession>A0ACC2PS60</accession>
<sequence>MQFAKLIGRSPLVASHAHPCTCFNPNPIQHQSLRWKRKPIWLPTAKTKVFRVPVRPKLPVDEALEIQRLYNNYRTYMKSLRHYFYELAKQQEIQLDESVLEKEEKDDFIRCFEINKSWNEKIAAERIVYQEKQREEQIAKIAENIQLKKKKDEEKRAMVDAKVREAKLISSTFITRENIDQAIEDALANVVSYNKALTPDGQWYTDSSGLPPPKEQVNLTSKRQKKMDSTF</sequence>
<dbReference type="Proteomes" id="UP001239111">
    <property type="component" value="Chromosome 1"/>
</dbReference>
<evidence type="ECO:0000313" key="1">
    <source>
        <dbReference type="EMBL" id="KAJ8686318.1"/>
    </source>
</evidence>
<organism evidence="1 2">
    <name type="scientific">Eretmocerus hayati</name>
    <dbReference type="NCBI Taxonomy" id="131215"/>
    <lineage>
        <taxon>Eukaryota</taxon>
        <taxon>Metazoa</taxon>
        <taxon>Ecdysozoa</taxon>
        <taxon>Arthropoda</taxon>
        <taxon>Hexapoda</taxon>
        <taxon>Insecta</taxon>
        <taxon>Pterygota</taxon>
        <taxon>Neoptera</taxon>
        <taxon>Endopterygota</taxon>
        <taxon>Hymenoptera</taxon>
        <taxon>Apocrita</taxon>
        <taxon>Proctotrupomorpha</taxon>
        <taxon>Chalcidoidea</taxon>
        <taxon>Aphelinidae</taxon>
        <taxon>Aphelininae</taxon>
        <taxon>Eretmocerus</taxon>
    </lineage>
</organism>
<proteinExistence type="predicted"/>
<dbReference type="EMBL" id="CM056741">
    <property type="protein sequence ID" value="KAJ8686318.1"/>
    <property type="molecule type" value="Genomic_DNA"/>
</dbReference>
<comment type="caution">
    <text evidence="1">The sequence shown here is derived from an EMBL/GenBank/DDBJ whole genome shotgun (WGS) entry which is preliminary data.</text>
</comment>
<evidence type="ECO:0000313" key="2">
    <source>
        <dbReference type="Proteomes" id="UP001239111"/>
    </source>
</evidence>
<gene>
    <name evidence="1" type="ORF">QAD02_022112</name>
</gene>
<keyword evidence="2" id="KW-1185">Reference proteome</keyword>
<name>A0ACC2PS60_9HYME</name>
<protein>
    <submittedName>
        <fullName evidence="1">Uncharacterized protein</fullName>
    </submittedName>
</protein>